<feature type="region of interest" description="Disordered" evidence="3">
    <location>
        <begin position="264"/>
        <end position="291"/>
    </location>
</feature>
<dbReference type="InterPro" id="IPR040183">
    <property type="entry name" value="THUMPD1-like"/>
</dbReference>
<accession>A0A6J2KAA5</accession>
<evidence type="ECO:0000313" key="5">
    <source>
        <dbReference type="Proteomes" id="UP000504629"/>
    </source>
</evidence>
<dbReference type="SUPFAM" id="SSF143437">
    <property type="entry name" value="THUMP domain-like"/>
    <property type="match status" value="1"/>
</dbReference>
<dbReference type="PANTHER" id="PTHR13452:SF10">
    <property type="entry name" value="THUMP DOMAIN-CONTAINING PROTEIN 1"/>
    <property type="match status" value="1"/>
</dbReference>
<proteinExistence type="inferred from homology"/>
<dbReference type="GO" id="GO:0006400">
    <property type="term" value="P:tRNA modification"/>
    <property type="evidence" value="ECO:0007669"/>
    <property type="project" value="InterPro"/>
</dbReference>
<dbReference type="InterPro" id="IPR004114">
    <property type="entry name" value="THUMP_dom"/>
</dbReference>
<dbReference type="CDD" id="cd11717">
    <property type="entry name" value="THUMP_THUMPD1_like"/>
    <property type="match status" value="1"/>
</dbReference>
<comment type="similarity">
    <text evidence="1">Belongs to the THUMPD1 family.</text>
</comment>
<dbReference type="PROSITE" id="PS51165">
    <property type="entry name" value="THUMP"/>
    <property type="match status" value="1"/>
</dbReference>
<dbReference type="PANTHER" id="PTHR13452">
    <property type="entry name" value="THUMP DOMAIN CONTAINING PROTEIN 1-RELATED"/>
    <property type="match status" value="1"/>
</dbReference>
<dbReference type="KEGG" id="bman:114249267"/>
<dbReference type="Proteomes" id="UP000504629">
    <property type="component" value="Unplaced"/>
</dbReference>
<dbReference type="AlphaFoldDB" id="A0A6J2KAA5"/>
<keyword evidence="2" id="KW-0694">RNA-binding</keyword>
<protein>
    <submittedName>
        <fullName evidence="6">THUMP domain-containing protein 1 homolog</fullName>
    </submittedName>
</protein>
<dbReference type="SMART" id="SM00981">
    <property type="entry name" value="THUMP"/>
    <property type="match status" value="1"/>
</dbReference>
<evidence type="ECO:0000256" key="2">
    <source>
        <dbReference type="PROSITE-ProRule" id="PRU00529"/>
    </source>
</evidence>
<dbReference type="GO" id="GO:0003723">
    <property type="term" value="F:RNA binding"/>
    <property type="evidence" value="ECO:0007669"/>
    <property type="project" value="UniProtKB-UniRule"/>
</dbReference>
<dbReference type="RefSeq" id="XP_028038573.1">
    <property type="nucleotide sequence ID" value="XM_028182772.1"/>
</dbReference>
<dbReference type="Pfam" id="PF02926">
    <property type="entry name" value="THUMP"/>
    <property type="match status" value="1"/>
</dbReference>
<name>A0A6J2KAA5_BOMMA</name>
<dbReference type="OrthoDB" id="367221at2759"/>
<gene>
    <name evidence="6" type="primary">LOC114249267</name>
</gene>
<dbReference type="FunFam" id="3.30.2300.10:FF:000001">
    <property type="entry name" value="THUMP domain-containing protein 1"/>
    <property type="match status" value="1"/>
</dbReference>
<evidence type="ECO:0000256" key="1">
    <source>
        <dbReference type="ARBA" id="ARBA00060731"/>
    </source>
</evidence>
<evidence type="ECO:0000313" key="6">
    <source>
        <dbReference type="RefSeq" id="XP_028038573.1"/>
    </source>
</evidence>
<organism evidence="5 6">
    <name type="scientific">Bombyx mandarina</name>
    <name type="common">Wild silk moth</name>
    <name type="synonym">Wild silkworm</name>
    <dbReference type="NCBI Taxonomy" id="7092"/>
    <lineage>
        <taxon>Eukaryota</taxon>
        <taxon>Metazoa</taxon>
        <taxon>Ecdysozoa</taxon>
        <taxon>Arthropoda</taxon>
        <taxon>Hexapoda</taxon>
        <taxon>Insecta</taxon>
        <taxon>Pterygota</taxon>
        <taxon>Neoptera</taxon>
        <taxon>Endopterygota</taxon>
        <taxon>Lepidoptera</taxon>
        <taxon>Glossata</taxon>
        <taxon>Ditrysia</taxon>
        <taxon>Bombycoidea</taxon>
        <taxon>Bombycidae</taxon>
        <taxon>Bombycinae</taxon>
        <taxon>Bombyx</taxon>
    </lineage>
</organism>
<dbReference type="GeneID" id="114249267"/>
<feature type="domain" description="THUMP" evidence="4">
    <location>
        <begin position="142"/>
        <end position="248"/>
    </location>
</feature>
<feature type="region of interest" description="Disordered" evidence="3">
    <location>
        <begin position="62"/>
        <end position="87"/>
    </location>
</feature>
<keyword evidence="5" id="KW-1185">Reference proteome</keyword>
<evidence type="ECO:0000256" key="3">
    <source>
        <dbReference type="SAM" id="MobiDB-lite"/>
    </source>
</evidence>
<evidence type="ECO:0000259" key="4">
    <source>
        <dbReference type="PROSITE" id="PS51165"/>
    </source>
</evidence>
<reference evidence="6" key="1">
    <citation type="submission" date="2025-08" db="UniProtKB">
        <authorList>
            <consortium name="RefSeq"/>
        </authorList>
    </citation>
    <scope>IDENTIFICATION</scope>
    <source>
        <tissue evidence="6">Silk gland</tissue>
    </source>
</reference>
<sequence length="291" mass="33674">MGDTRKKKKFYFRKRRNKYFLEPGFKGFFCTCNFREKDCVKEVYNLLNEYASKLYPDLDVEQVPPSAVPESDAPEDRSESESEDETDIGDILRREVDSIKKNSQKSLRFKRFQVVETGASNCIFVKTNLPSPEELTTAIIKDLIATRIQKTRHVMRLLPIMITCKANLPDIMESAGKLFDKYFLKEPTSFSVVFNKRFNNSVSRDLIIKELAELVVVKNRENKADLKNPGLCIIVEVIKGMCLLSIVDNYFTYKKYNLNEICKEESNDSEESQAKKFKSSLNSETEEQNTQ</sequence>
<dbReference type="Gene3D" id="3.30.2300.10">
    <property type="entry name" value="THUMP superfamily"/>
    <property type="match status" value="1"/>
</dbReference>